<dbReference type="OrthoDB" id="7289984at2759"/>
<evidence type="ECO:0000313" key="3">
    <source>
        <dbReference type="EMBL" id="CRG88458.1"/>
    </source>
</evidence>
<reference evidence="3 4" key="1">
    <citation type="submission" date="2015-04" db="EMBL/GenBank/DDBJ databases">
        <authorList>
            <person name="Syromyatnikov M.Y."/>
            <person name="Popov V.N."/>
        </authorList>
    </citation>
    <scope>NUCLEOTIDE SEQUENCE [LARGE SCALE GENOMIC DNA]</scope>
    <source>
        <strain evidence="3">WF-38-12</strain>
    </source>
</reference>
<comment type="similarity">
    <text evidence="1 2">Belongs to the short-chain dehydrogenases/reductases (SDR) family.</text>
</comment>
<protein>
    <submittedName>
        <fullName evidence="3">Uncharacterized protein</fullName>
    </submittedName>
</protein>
<proteinExistence type="inferred from homology"/>
<keyword evidence="4" id="KW-1185">Reference proteome</keyword>
<dbReference type="SUPFAM" id="SSF51735">
    <property type="entry name" value="NAD(P)-binding Rossmann-fold domains"/>
    <property type="match status" value="1"/>
</dbReference>
<dbReference type="PRINTS" id="PR00081">
    <property type="entry name" value="GDHRDH"/>
</dbReference>
<dbReference type="InterPro" id="IPR036291">
    <property type="entry name" value="NAD(P)-bd_dom_sf"/>
</dbReference>
<dbReference type="Gene3D" id="3.40.50.720">
    <property type="entry name" value="NAD(P)-binding Rossmann-like Domain"/>
    <property type="match status" value="1"/>
</dbReference>
<dbReference type="CDD" id="cd05325">
    <property type="entry name" value="carb_red_sniffer_like_SDR_c"/>
    <property type="match status" value="1"/>
</dbReference>
<dbReference type="PANTHER" id="PTHR43544">
    <property type="entry name" value="SHORT-CHAIN DEHYDROGENASE/REDUCTASE"/>
    <property type="match status" value="1"/>
</dbReference>
<dbReference type="EMBL" id="CVMT01000004">
    <property type="protein sequence ID" value="CRG88458.1"/>
    <property type="molecule type" value="Genomic_DNA"/>
</dbReference>
<name>A0A0U1LYN7_TALIS</name>
<dbReference type="PRINTS" id="PR00080">
    <property type="entry name" value="SDRFAMILY"/>
</dbReference>
<evidence type="ECO:0000313" key="4">
    <source>
        <dbReference type="Proteomes" id="UP000054383"/>
    </source>
</evidence>
<dbReference type="Pfam" id="PF00106">
    <property type="entry name" value="adh_short"/>
    <property type="match status" value="1"/>
</dbReference>
<dbReference type="AlphaFoldDB" id="A0A0U1LYN7"/>
<dbReference type="Proteomes" id="UP000054383">
    <property type="component" value="Unassembled WGS sequence"/>
</dbReference>
<dbReference type="InterPro" id="IPR051468">
    <property type="entry name" value="Fungal_SecMetab_SDRs"/>
</dbReference>
<dbReference type="PANTHER" id="PTHR43544:SF36">
    <property type="entry name" value="CHAIN OXIDOREDUCTASE (CSGA), PUTATIVE (AFU_ORTHOLOGUE AFUA_4G00910)-RELATED"/>
    <property type="match status" value="1"/>
</dbReference>
<evidence type="ECO:0000256" key="2">
    <source>
        <dbReference type="RuleBase" id="RU000363"/>
    </source>
</evidence>
<gene>
    <name evidence="3" type="ORF">PISL3812_05488</name>
</gene>
<dbReference type="GO" id="GO:0016491">
    <property type="term" value="F:oxidoreductase activity"/>
    <property type="evidence" value="ECO:0007669"/>
    <property type="project" value="TreeGrafter"/>
</dbReference>
<dbReference type="OMA" id="GWENNPG"/>
<sequence length="253" mass="27519">MASYVITGSSRGIGLGLVSLLASLPASQVGKVFATSRQDNSPKLTELIKQHPDRVQFVQLDVTDRESVKRAAAEVERVLDGKPLDVLINNAGFMPWTSGGVVDADDLAETFNMNVVSVHNVTRAFLPMLVKGETKKVFNISTSVGSIAQANRYMHLLVPSYKITKAALNMLTKQYALEFADAGFTFVALSPGWLQTDMGGEGADLPVDIGVRATLHIVHSKTKKDNGRFFNIKVAGWENKQGPNQYNGAELPW</sequence>
<accession>A0A0U1LYN7</accession>
<dbReference type="InterPro" id="IPR002347">
    <property type="entry name" value="SDR_fam"/>
</dbReference>
<organism evidence="3 4">
    <name type="scientific">Talaromyces islandicus</name>
    <name type="common">Penicillium islandicum</name>
    <dbReference type="NCBI Taxonomy" id="28573"/>
    <lineage>
        <taxon>Eukaryota</taxon>
        <taxon>Fungi</taxon>
        <taxon>Dikarya</taxon>
        <taxon>Ascomycota</taxon>
        <taxon>Pezizomycotina</taxon>
        <taxon>Eurotiomycetes</taxon>
        <taxon>Eurotiomycetidae</taxon>
        <taxon>Eurotiales</taxon>
        <taxon>Trichocomaceae</taxon>
        <taxon>Talaromyces</taxon>
        <taxon>Talaromyces sect. Islandici</taxon>
    </lineage>
</organism>
<evidence type="ECO:0000256" key="1">
    <source>
        <dbReference type="ARBA" id="ARBA00006484"/>
    </source>
</evidence>
<dbReference type="GO" id="GO:0005737">
    <property type="term" value="C:cytoplasm"/>
    <property type="evidence" value="ECO:0007669"/>
    <property type="project" value="TreeGrafter"/>
</dbReference>